<dbReference type="Proteomes" id="UP000799441">
    <property type="component" value="Unassembled WGS sequence"/>
</dbReference>
<feature type="region of interest" description="Disordered" evidence="6">
    <location>
        <begin position="1"/>
        <end position="50"/>
    </location>
</feature>
<evidence type="ECO:0000256" key="5">
    <source>
        <dbReference type="ARBA" id="ARBA00023136"/>
    </source>
</evidence>
<evidence type="ECO:0000313" key="8">
    <source>
        <dbReference type="EMBL" id="KAF2721643.1"/>
    </source>
</evidence>
<dbReference type="Gene3D" id="1.20.1250.20">
    <property type="entry name" value="MFS general substrate transporter like domains"/>
    <property type="match status" value="1"/>
</dbReference>
<sequence>MTTSAMSKGATEQLLADDTPTSSSSVSRNDISLKPSDSYEGSHRWDPDATWTPQEETRVVRKIDSRLLAWICVMFFGLQLDRGNLSNALTDDLLNDLDMTPNDYNNGTTVQLICFLATEFPVQLLIKRYGFKQVLPFLMMAWGTVSWTQAFMTGRVSFYITRALIGACEGGFIPGTILFATYFYTSKELSLRLAAFWSTLNIARMRGIEGRPGWFWLFLIEGLLTFLIGFISYFYLPLSPTHTKGVLWRRSWFTEREEVIVVNRILRDDPAKGVTGLREPATFRDVINTWKDSSMWGMYFIGLIAYIPAGPVQSYLSLTLRRIGFSTFDSNMLSIPSAVLQIILMLALAFSSDYFTEHPYFHPIVSAWISENSFDVKKRAITAATYNVIVQIGSIISSQTYRADDAPYYPRGNLVLISLCALSLVTFLLQKEYLRFLNRRKARIWSGMSNEEQSSYKAEQVSREKDGNRRLDFRFQY</sequence>
<evidence type="ECO:0000256" key="2">
    <source>
        <dbReference type="ARBA" id="ARBA00022448"/>
    </source>
</evidence>
<gene>
    <name evidence="8" type="ORF">K431DRAFT_338537</name>
</gene>
<dbReference type="PANTHER" id="PTHR43791">
    <property type="entry name" value="PERMEASE-RELATED"/>
    <property type="match status" value="1"/>
</dbReference>
<feature type="transmembrane region" description="Helical" evidence="7">
    <location>
        <begin position="164"/>
        <end position="184"/>
    </location>
</feature>
<evidence type="ECO:0000256" key="7">
    <source>
        <dbReference type="SAM" id="Phobius"/>
    </source>
</evidence>
<comment type="subcellular location">
    <subcellularLocation>
        <location evidence="1">Membrane</location>
        <topology evidence="1">Multi-pass membrane protein</topology>
    </subcellularLocation>
</comment>
<evidence type="ECO:0000256" key="1">
    <source>
        <dbReference type="ARBA" id="ARBA00004141"/>
    </source>
</evidence>
<keyword evidence="5 7" id="KW-0472">Membrane</keyword>
<dbReference type="GO" id="GO:0016020">
    <property type="term" value="C:membrane"/>
    <property type="evidence" value="ECO:0007669"/>
    <property type="project" value="UniProtKB-SubCell"/>
</dbReference>
<dbReference type="InterPro" id="IPR011701">
    <property type="entry name" value="MFS"/>
</dbReference>
<dbReference type="AlphaFoldDB" id="A0A9P4Q9E7"/>
<dbReference type="Pfam" id="PF07690">
    <property type="entry name" value="MFS_1"/>
    <property type="match status" value="1"/>
</dbReference>
<dbReference type="FunFam" id="1.20.1250.20:FF:000106">
    <property type="entry name" value="MFS transporter, putative"/>
    <property type="match status" value="1"/>
</dbReference>
<protein>
    <submittedName>
        <fullName evidence="8">MFS general substrate transporter</fullName>
    </submittedName>
</protein>
<comment type="caution">
    <text evidence="8">The sequence shown here is derived from an EMBL/GenBank/DDBJ whole genome shotgun (WGS) entry which is preliminary data.</text>
</comment>
<dbReference type="GO" id="GO:0022857">
    <property type="term" value="F:transmembrane transporter activity"/>
    <property type="evidence" value="ECO:0007669"/>
    <property type="project" value="InterPro"/>
</dbReference>
<dbReference type="InterPro" id="IPR036259">
    <property type="entry name" value="MFS_trans_sf"/>
</dbReference>
<dbReference type="OrthoDB" id="1935484at2759"/>
<keyword evidence="3 7" id="KW-0812">Transmembrane</keyword>
<keyword evidence="4 7" id="KW-1133">Transmembrane helix</keyword>
<evidence type="ECO:0000256" key="3">
    <source>
        <dbReference type="ARBA" id="ARBA00022692"/>
    </source>
</evidence>
<reference evidence="8" key="1">
    <citation type="journal article" date="2020" name="Stud. Mycol.">
        <title>101 Dothideomycetes genomes: a test case for predicting lifestyles and emergence of pathogens.</title>
        <authorList>
            <person name="Haridas S."/>
            <person name="Albert R."/>
            <person name="Binder M."/>
            <person name="Bloem J."/>
            <person name="Labutti K."/>
            <person name="Salamov A."/>
            <person name="Andreopoulos B."/>
            <person name="Baker S."/>
            <person name="Barry K."/>
            <person name="Bills G."/>
            <person name="Bluhm B."/>
            <person name="Cannon C."/>
            <person name="Castanera R."/>
            <person name="Culley D."/>
            <person name="Daum C."/>
            <person name="Ezra D."/>
            <person name="Gonzalez J."/>
            <person name="Henrissat B."/>
            <person name="Kuo A."/>
            <person name="Liang C."/>
            <person name="Lipzen A."/>
            <person name="Lutzoni F."/>
            <person name="Magnuson J."/>
            <person name="Mondo S."/>
            <person name="Nolan M."/>
            <person name="Ohm R."/>
            <person name="Pangilinan J."/>
            <person name="Park H.-J."/>
            <person name="Ramirez L."/>
            <person name="Alfaro M."/>
            <person name="Sun H."/>
            <person name="Tritt A."/>
            <person name="Yoshinaga Y."/>
            <person name="Zwiers L.-H."/>
            <person name="Turgeon B."/>
            <person name="Goodwin S."/>
            <person name="Spatafora J."/>
            <person name="Crous P."/>
            <person name="Grigoriev I."/>
        </authorList>
    </citation>
    <scope>NUCLEOTIDE SEQUENCE</scope>
    <source>
        <strain evidence="8">CBS 116435</strain>
    </source>
</reference>
<feature type="transmembrane region" description="Helical" evidence="7">
    <location>
        <begin position="330"/>
        <end position="350"/>
    </location>
</feature>
<feature type="transmembrane region" description="Helical" evidence="7">
    <location>
        <begin position="408"/>
        <end position="429"/>
    </location>
</feature>
<feature type="transmembrane region" description="Helical" evidence="7">
    <location>
        <begin position="134"/>
        <end position="152"/>
    </location>
</feature>
<feature type="compositionally biased region" description="Polar residues" evidence="6">
    <location>
        <begin position="19"/>
        <end position="30"/>
    </location>
</feature>
<feature type="transmembrane region" description="Helical" evidence="7">
    <location>
        <begin position="214"/>
        <end position="236"/>
    </location>
</feature>
<dbReference type="PANTHER" id="PTHR43791:SF60">
    <property type="entry name" value="TRANSPORTER, PUTATIVE (AFU_ORTHOLOGUE AFUA_1G17160)-RELATED"/>
    <property type="match status" value="1"/>
</dbReference>
<evidence type="ECO:0000256" key="4">
    <source>
        <dbReference type="ARBA" id="ARBA00022989"/>
    </source>
</evidence>
<dbReference type="SUPFAM" id="SSF103473">
    <property type="entry name" value="MFS general substrate transporter"/>
    <property type="match status" value="1"/>
</dbReference>
<proteinExistence type="predicted"/>
<dbReference type="EMBL" id="MU003788">
    <property type="protein sequence ID" value="KAF2721643.1"/>
    <property type="molecule type" value="Genomic_DNA"/>
</dbReference>
<accession>A0A9P4Q9E7</accession>
<keyword evidence="2" id="KW-0813">Transport</keyword>
<organism evidence="8 9">
    <name type="scientific">Polychaeton citri CBS 116435</name>
    <dbReference type="NCBI Taxonomy" id="1314669"/>
    <lineage>
        <taxon>Eukaryota</taxon>
        <taxon>Fungi</taxon>
        <taxon>Dikarya</taxon>
        <taxon>Ascomycota</taxon>
        <taxon>Pezizomycotina</taxon>
        <taxon>Dothideomycetes</taxon>
        <taxon>Dothideomycetidae</taxon>
        <taxon>Capnodiales</taxon>
        <taxon>Capnodiaceae</taxon>
        <taxon>Polychaeton</taxon>
    </lineage>
</organism>
<keyword evidence="9" id="KW-1185">Reference proteome</keyword>
<feature type="transmembrane region" description="Helical" evidence="7">
    <location>
        <begin position="296"/>
        <end position="318"/>
    </location>
</feature>
<evidence type="ECO:0000313" key="9">
    <source>
        <dbReference type="Proteomes" id="UP000799441"/>
    </source>
</evidence>
<evidence type="ECO:0000256" key="6">
    <source>
        <dbReference type="SAM" id="MobiDB-lite"/>
    </source>
</evidence>
<name>A0A9P4Q9E7_9PEZI</name>